<dbReference type="InterPro" id="IPR058982">
    <property type="entry name" value="Beta-barrel_AprE"/>
</dbReference>
<feature type="domain" description="AprE-like beta-barrel" evidence="2">
    <location>
        <begin position="80"/>
        <end position="162"/>
    </location>
</feature>
<dbReference type="EMBL" id="FUWZ01000001">
    <property type="protein sequence ID" value="SJZ78374.1"/>
    <property type="molecule type" value="Genomic_DNA"/>
</dbReference>
<dbReference type="AlphaFoldDB" id="A0A1T4NGN8"/>
<dbReference type="Gene3D" id="2.40.30.170">
    <property type="match status" value="1"/>
</dbReference>
<feature type="transmembrane region" description="Helical" evidence="1">
    <location>
        <begin position="37"/>
        <end position="60"/>
    </location>
</feature>
<protein>
    <recommendedName>
        <fullName evidence="2">AprE-like beta-barrel domain-containing protein</fullName>
    </recommendedName>
</protein>
<gene>
    <name evidence="3" type="ORF">SAMN04488128_1011579</name>
</gene>
<dbReference type="Proteomes" id="UP000190367">
    <property type="component" value="Unassembled WGS sequence"/>
</dbReference>
<organism evidence="3 4">
    <name type="scientific">Chitinophaga eiseniae</name>
    <dbReference type="NCBI Taxonomy" id="634771"/>
    <lineage>
        <taxon>Bacteria</taxon>
        <taxon>Pseudomonadati</taxon>
        <taxon>Bacteroidota</taxon>
        <taxon>Chitinophagia</taxon>
        <taxon>Chitinophagales</taxon>
        <taxon>Chitinophagaceae</taxon>
        <taxon>Chitinophaga</taxon>
    </lineage>
</organism>
<reference evidence="4" key="1">
    <citation type="submission" date="2017-02" db="EMBL/GenBank/DDBJ databases">
        <authorList>
            <person name="Varghese N."/>
            <person name="Submissions S."/>
        </authorList>
    </citation>
    <scope>NUCLEOTIDE SEQUENCE [LARGE SCALE GENOMIC DNA]</scope>
    <source>
        <strain evidence="4">DSM 22224</strain>
    </source>
</reference>
<keyword evidence="1" id="KW-1133">Transmembrane helix</keyword>
<name>A0A1T4NGN8_9BACT</name>
<keyword evidence="1" id="KW-0812">Transmembrane</keyword>
<sequence length="182" mass="19955">MPEKKTIQHLNGHTLHPSLTEVRSEEVQEIMGKMPPWMVRSGITMIGIAMVLALVGAWFFRYPDVLPMPVRVTPQERSFIVQGHIPAADAWRVKAGQQVMLSLTAYPSDTYGLLPGTVTTDAVAETDSSFRVEVKLTQGMLSTSGKQIPVQPVLTGTAEIMTDDKSLLQRILGKALAPLMTD</sequence>
<dbReference type="STRING" id="634771.SAMN04488128_1011579"/>
<keyword evidence="4" id="KW-1185">Reference proteome</keyword>
<dbReference type="RefSeq" id="WP_078668174.1">
    <property type="nucleotide sequence ID" value="NZ_FUWZ01000001.1"/>
</dbReference>
<dbReference type="Pfam" id="PF26002">
    <property type="entry name" value="Beta-barrel_AprE"/>
    <property type="match status" value="1"/>
</dbReference>
<accession>A0A1T4NGN8</accession>
<keyword evidence="1" id="KW-0472">Membrane</keyword>
<dbReference type="OrthoDB" id="7057889at2"/>
<evidence type="ECO:0000313" key="4">
    <source>
        <dbReference type="Proteomes" id="UP000190367"/>
    </source>
</evidence>
<evidence type="ECO:0000259" key="2">
    <source>
        <dbReference type="Pfam" id="PF26002"/>
    </source>
</evidence>
<evidence type="ECO:0000256" key="1">
    <source>
        <dbReference type="SAM" id="Phobius"/>
    </source>
</evidence>
<proteinExistence type="predicted"/>
<evidence type="ECO:0000313" key="3">
    <source>
        <dbReference type="EMBL" id="SJZ78374.1"/>
    </source>
</evidence>